<dbReference type="eggNOG" id="COG2461">
    <property type="taxonomic scope" value="Bacteria"/>
</dbReference>
<evidence type="ECO:0000313" key="3">
    <source>
        <dbReference type="Proteomes" id="UP000019488"/>
    </source>
</evidence>
<accession>X0PAE9</accession>
<comment type="caution">
    <text evidence="2">The sequence shown here is derived from an EMBL/GenBank/DDBJ whole genome shotgun (WGS) entry which is preliminary data.</text>
</comment>
<proteinExistence type="predicted"/>
<sequence>MPVPGNGPDKYIMHYYKAMHNEKGEYVGINEFVVDLMPTIKWYLSKTGQKLVSDPNAKVDASTGASANDSESDSSADAQTGASSNDEPEEPSTATEGGSDATTGASES</sequence>
<evidence type="ECO:0000313" key="2">
    <source>
        <dbReference type="EMBL" id="GAF36328.1"/>
    </source>
</evidence>
<evidence type="ECO:0000256" key="1">
    <source>
        <dbReference type="SAM" id="MobiDB-lite"/>
    </source>
</evidence>
<dbReference type="EMBL" id="BAKI01000010">
    <property type="protein sequence ID" value="GAF36328.1"/>
    <property type="molecule type" value="Genomic_DNA"/>
</dbReference>
<feature type="compositionally biased region" description="Low complexity" evidence="1">
    <location>
        <begin position="65"/>
        <end position="78"/>
    </location>
</feature>
<feature type="compositionally biased region" description="Polar residues" evidence="1">
    <location>
        <begin position="92"/>
        <end position="108"/>
    </location>
</feature>
<protein>
    <submittedName>
        <fullName evidence="2">Fumarate reductase, flavoprotein subunit</fullName>
    </submittedName>
</protein>
<feature type="region of interest" description="Disordered" evidence="1">
    <location>
        <begin position="50"/>
        <end position="108"/>
    </location>
</feature>
<gene>
    <name evidence="2" type="ORF">JCM14108_1291</name>
</gene>
<organism evidence="2 3">
    <name type="scientific">Lentilactobacillus farraginis DSM 18382 = JCM 14108</name>
    <dbReference type="NCBI Taxonomy" id="1423743"/>
    <lineage>
        <taxon>Bacteria</taxon>
        <taxon>Bacillati</taxon>
        <taxon>Bacillota</taxon>
        <taxon>Bacilli</taxon>
        <taxon>Lactobacillales</taxon>
        <taxon>Lactobacillaceae</taxon>
        <taxon>Lentilactobacillus</taxon>
    </lineage>
</organism>
<dbReference type="AlphaFoldDB" id="X0PAE9"/>
<reference evidence="2" key="1">
    <citation type="journal article" date="2014" name="Genome Announc.">
        <title>Draft Genome Sequences of Two Lactobacillus Strains, L. farraginis JCM 14108T and L. composti JCM 14202T, Isolated from Compost of Distilled Shochu Residue.</title>
        <authorList>
            <person name="Yuki M."/>
            <person name="Oshima K."/>
            <person name="Suda W."/>
            <person name="Kitahara M."/>
            <person name="Kitamura K."/>
            <person name="Iida T."/>
            <person name="Hattori M."/>
            <person name="Ohkuma M."/>
        </authorList>
    </citation>
    <scope>NUCLEOTIDE SEQUENCE [LARGE SCALE GENOMIC DNA]</scope>
    <source>
        <strain evidence="2">JCM 14108</strain>
    </source>
</reference>
<dbReference type="Proteomes" id="UP000019488">
    <property type="component" value="Unassembled WGS sequence"/>
</dbReference>
<name>X0PAE9_9LACO</name>